<proteinExistence type="predicted"/>
<organism evidence="1 2">
    <name type="scientific">Pleurodeles waltl</name>
    <name type="common">Iberian ribbed newt</name>
    <dbReference type="NCBI Taxonomy" id="8319"/>
    <lineage>
        <taxon>Eukaryota</taxon>
        <taxon>Metazoa</taxon>
        <taxon>Chordata</taxon>
        <taxon>Craniata</taxon>
        <taxon>Vertebrata</taxon>
        <taxon>Euteleostomi</taxon>
        <taxon>Amphibia</taxon>
        <taxon>Batrachia</taxon>
        <taxon>Caudata</taxon>
        <taxon>Salamandroidea</taxon>
        <taxon>Salamandridae</taxon>
        <taxon>Pleurodelinae</taxon>
        <taxon>Pleurodeles</taxon>
    </lineage>
</organism>
<sequence>MGDPGQRSTLAHMDDFVSLRVSVVQVSSFFLRLELVHTCRPFWVSNCCAHSQRNIICPVYVGLCIVPGLPQADYACRYSGMTLAYIVA</sequence>
<keyword evidence="2" id="KW-1185">Reference proteome</keyword>
<dbReference type="Proteomes" id="UP001066276">
    <property type="component" value="Chromosome 5"/>
</dbReference>
<gene>
    <name evidence="1" type="ORF">NDU88_007523</name>
</gene>
<reference evidence="1" key="1">
    <citation type="journal article" date="2022" name="bioRxiv">
        <title>Sequencing and chromosome-scale assembly of the giantPleurodeles waltlgenome.</title>
        <authorList>
            <person name="Brown T."/>
            <person name="Elewa A."/>
            <person name="Iarovenko S."/>
            <person name="Subramanian E."/>
            <person name="Araus A.J."/>
            <person name="Petzold A."/>
            <person name="Susuki M."/>
            <person name="Suzuki K.-i.T."/>
            <person name="Hayashi T."/>
            <person name="Toyoda A."/>
            <person name="Oliveira C."/>
            <person name="Osipova E."/>
            <person name="Leigh N.D."/>
            <person name="Simon A."/>
            <person name="Yun M.H."/>
        </authorList>
    </citation>
    <scope>NUCLEOTIDE SEQUENCE</scope>
    <source>
        <strain evidence="1">20211129_DDA</strain>
        <tissue evidence="1">Liver</tissue>
    </source>
</reference>
<accession>A0AAV7RTH1</accession>
<evidence type="ECO:0000313" key="1">
    <source>
        <dbReference type="EMBL" id="KAJ1154780.1"/>
    </source>
</evidence>
<protein>
    <submittedName>
        <fullName evidence="1">Uncharacterized protein</fullName>
    </submittedName>
</protein>
<name>A0AAV7RTH1_PLEWA</name>
<evidence type="ECO:0000313" key="2">
    <source>
        <dbReference type="Proteomes" id="UP001066276"/>
    </source>
</evidence>
<dbReference type="AlphaFoldDB" id="A0AAV7RTH1"/>
<comment type="caution">
    <text evidence="1">The sequence shown here is derived from an EMBL/GenBank/DDBJ whole genome shotgun (WGS) entry which is preliminary data.</text>
</comment>
<dbReference type="EMBL" id="JANPWB010000009">
    <property type="protein sequence ID" value="KAJ1154780.1"/>
    <property type="molecule type" value="Genomic_DNA"/>
</dbReference>